<dbReference type="SUPFAM" id="SSF51735">
    <property type="entry name" value="NAD(P)-binding Rossmann-fold domains"/>
    <property type="match status" value="1"/>
</dbReference>
<evidence type="ECO:0000313" key="4">
    <source>
        <dbReference type="Proteomes" id="UP000014227"/>
    </source>
</evidence>
<dbReference type="InterPro" id="IPR036291">
    <property type="entry name" value="NAD(P)-bd_dom_sf"/>
</dbReference>
<evidence type="ECO:0000313" key="3">
    <source>
        <dbReference type="EMBL" id="CCW36249.1"/>
    </source>
</evidence>
<dbReference type="InterPro" id="IPR008354">
    <property type="entry name" value="Glc-Fru_OxRdtase_bac"/>
</dbReference>
<dbReference type="RefSeq" id="WP_016483761.1">
    <property type="nucleotide sequence ID" value="NC_021487.1"/>
</dbReference>
<dbReference type="eggNOG" id="COG0673">
    <property type="taxonomic scope" value="Bacteria"/>
</dbReference>
<dbReference type="KEGG" id="ccz:CCALI_02450"/>
<dbReference type="AlphaFoldDB" id="S0EZG3"/>
<dbReference type="PANTHER" id="PTHR43377:SF1">
    <property type="entry name" value="BILIVERDIN REDUCTASE A"/>
    <property type="match status" value="1"/>
</dbReference>
<dbReference type="STRING" id="454171.CP488_01639"/>
<gene>
    <name evidence="3" type="ORF">CCALI_02450</name>
</gene>
<keyword evidence="4" id="KW-1185">Reference proteome</keyword>
<dbReference type="PATRIC" id="fig|1303518.3.peg.2547"/>
<proteinExistence type="predicted"/>
<accession>S0EZG3</accession>
<dbReference type="HOGENOM" id="CLU_023194_1_3_0"/>
<dbReference type="OrthoDB" id="9815825at2"/>
<dbReference type="InterPro" id="IPR000683">
    <property type="entry name" value="Gfo/Idh/MocA-like_OxRdtase_N"/>
</dbReference>
<feature type="domain" description="GFO/IDH/MocA-like oxidoreductase" evidence="2">
    <location>
        <begin position="134"/>
        <end position="261"/>
    </location>
</feature>
<dbReference type="InterPro" id="IPR055170">
    <property type="entry name" value="GFO_IDH_MocA-like_dom"/>
</dbReference>
<name>S0EZG3_CHTCT</name>
<dbReference type="Pfam" id="PF22725">
    <property type="entry name" value="GFO_IDH_MocA_C3"/>
    <property type="match status" value="1"/>
</dbReference>
<dbReference type="PRINTS" id="PR01775">
    <property type="entry name" value="GLFROXRDTASE"/>
</dbReference>
<dbReference type="SUPFAM" id="SSF55347">
    <property type="entry name" value="Glyceraldehyde-3-phosphate dehydrogenase-like, C-terminal domain"/>
    <property type="match status" value="1"/>
</dbReference>
<dbReference type="Pfam" id="PF01408">
    <property type="entry name" value="GFO_IDH_MocA"/>
    <property type="match status" value="1"/>
</dbReference>
<evidence type="ECO:0000259" key="2">
    <source>
        <dbReference type="Pfam" id="PF22725"/>
    </source>
</evidence>
<dbReference type="GO" id="GO:0000166">
    <property type="term" value="F:nucleotide binding"/>
    <property type="evidence" value="ECO:0007669"/>
    <property type="project" value="InterPro"/>
</dbReference>
<evidence type="ECO:0000259" key="1">
    <source>
        <dbReference type="Pfam" id="PF01408"/>
    </source>
</evidence>
<dbReference type="InterPro" id="IPR051450">
    <property type="entry name" value="Gfo/Idh/MocA_Oxidoreductases"/>
</dbReference>
<dbReference type="PANTHER" id="PTHR43377">
    <property type="entry name" value="BILIVERDIN REDUCTASE A"/>
    <property type="match status" value="1"/>
</dbReference>
<sequence>MAKKKIGVAIIGSGSIATYRHAPEYAAHPNVEIIAFVDPVIERAEKLAKKYDAKAFRSHEEVLELKNVDAVSVCTPNVYHAPITIEALKAGKHVLCEKPMATSDKEAREMIKAAEKAGKFLMIGHNQRLAPLHIKAKQLIKDGVIGKVITFKTSFCHPGPESWSIEGPTGWFFDKKKAFVGSMGDLGVHKADLLRWLLGEEIVEVAAMVDHLEKPMGDVDDNAVCILRTESGAMGTLTASWTHYPGEDNATYVYGTLGQIRIGTDPRFSVIVHLKNKEKQFYEVGALQTNEEGGQSDSGVIRAFVESILTNTPPEINGEEGRRALAIILACLKSSETKKFEKVEI</sequence>
<dbReference type="Gene3D" id="3.30.360.10">
    <property type="entry name" value="Dihydrodipicolinate Reductase, domain 2"/>
    <property type="match status" value="1"/>
</dbReference>
<dbReference type="EMBL" id="HF951689">
    <property type="protein sequence ID" value="CCW36249.1"/>
    <property type="molecule type" value="Genomic_DNA"/>
</dbReference>
<dbReference type="Gene3D" id="3.40.50.720">
    <property type="entry name" value="NAD(P)-binding Rossmann-like Domain"/>
    <property type="match status" value="1"/>
</dbReference>
<reference evidence="4" key="1">
    <citation type="submission" date="2013-03" db="EMBL/GenBank/DDBJ databases">
        <title>Genome sequence of Chthonomonas calidirosea, the first sequenced genome from the Armatimonadetes phylum (formally candidate division OP10).</title>
        <authorList>
            <person name="Lee K.C.Y."/>
            <person name="Morgan X.C."/>
            <person name="Dunfield P.F."/>
            <person name="Tamas I."/>
            <person name="Houghton K.M."/>
            <person name="Vyssotski M."/>
            <person name="Ryan J.L.J."/>
            <person name="Lagutin K."/>
            <person name="McDonald I.R."/>
            <person name="Stott M.B."/>
        </authorList>
    </citation>
    <scope>NUCLEOTIDE SEQUENCE [LARGE SCALE GENOMIC DNA]</scope>
    <source>
        <strain evidence="4">DSM 23976 / ICMP 18418 / T49</strain>
    </source>
</reference>
<dbReference type="Proteomes" id="UP000014227">
    <property type="component" value="Chromosome I"/>
</dbReference>
<dbReference type="InParanoid" id="S0EZG3"/>
<protein>
    <submittedName>
        <fullName evidence="3">Predicted dehydrogenases and related proteins</fullName>
    </submittedName>
</protein>
<dbReference type="FunCoup" id="S0EZG3">
    <property type="interactions" value="380"/>
</dbReference>
<feature type="domain" description="Gfo/Idh/MocA-like oxidoreductase N-terminal" evidence="1">
    <location>
        <begin position="6"/>
        <end position="125"/>
    </location>
</feature>
<organism evidence="3 4">
    <name type="scientific">Chthonomonas calidirosea (strain DSM 23976 / ICMP 18418 / T49)</name>
    <dbReference type="NCBI Taxonomy" id="1303518"/>
    <lineage>
        <taxon>Bacteria</taxon>
        <taxon>Bacillati</taxon>
        <taxon>Armatimonadota</taxon>
        <taxon>Chthonomonadia</taxon>
        <taxon>Chthonomonadales</taxon>
        <taxon>Chthonomonadaceae</taxon>
        <taxon>Chthonomonas</taxon>
    </lineage>
</organism>